<evidence type="ECO:0000313" key="2">
    <source>
        <dbReference type="Proteomes" id="UP001497382"/>
    </source>
</evidence>
<comment type="caution">
    <text evidence="1">The sequence shown here is derived from an EMBL/GenBank/DDBJ whole genome shotgun (WGS) entry which is preliminary data.</text>
</comment>
<reference evidence="1 2" key="1">
    <citation type="submission" date="2024-04" db="EMBL/GenBank/DDBJ databases">
        <authorList>
            <person name="Rising A."/>
            <person name="Reimegard J."/>
            <person name="Sonavane S."/>
            <person name="Akerstrom W."/>
            <person name="Nylinder S."/>
            <person name="Hedman E."/>
            <person name="Kallberg Y."/>
        </authorList>
    </citation>
    <scope>NUCLEOTIDE SEQUENCE [LARGE SCALE GENOMIC DNA]</scope>
</reference>
<evidence type="ECO:0000313" key="1">
    <source>
        <dbReference type="EMBL" id="CAL1298689.1"/>
    </source>
</evidence>
<keyword evidence="2" id="KW-1185">Reference proteome</keyword>
<dbReference type="Proteomes" id="UP001497382">
    <property type="component" value="Unassembled WGS sequence"/>
</dbReference>
<dbReference type="EMBL" id="CAXIEN010000470">
    <property type="protein sequence ID" value="CAL1298689.1"/>
    <property type="molecule type" value="Genomic_DNA"/>
</dbReference>
<organism evidence="1 2">
    <name type="scientific">Larinioides sclopetarius</name>
    <dbReference type="NCBI Taxonomy" id="280406"/>
    <lineage>
        <taxon>Eukaryota</taxon>
        <taxon>Metazoa</taxon>
        <taxon>Ecdysozoa</taxon>
        <taxon>Arthropoda</taxon>
        <taxon>Chelicerata</taxon>
        <taxon>Arachnida</taxon>
        <taxon>Araneae</taxon>
        <taxon>Araneomorphae</taxon>
        <taxon>Entelegynae</taxon>
        <taxon>Araneoidea</taxon>
        <taxon>Araneidae</taxon>
        <taxon>Larinioides</taxon>
    </lineage>
</organism>
<dbReference type="AlphaFoldDB" id="A0AAV2BS49"/>
<protein>
    <submittedName>
        <fullName evidence="1">Uncharacterized protein</fullName>
    </submittedName>
</protein>
<accession>A0AAV2BS49</accession>
<sequence length="98" mass="10866">MDSDSIADEDDQNRVRFFSGNEHNINSLCNEGEIFCFNDGHMSELTESSKTDLADLQSNSRMEIVTSSEEISNFSTMIGEGLSQTHNEILADPVVCTL</sequence>
<name>A0AAV2BS49_9ARAC</name>
<proteinExistence type="predicted"/>
<gene>
    <name evidence="1" type="ORF">LARSCL_LOCUS20940</name>
</gene>